<evidence type="ECO:0000313" key="9">
    <source>
        <dbReference type="Proteomes" id="UP001057291"/>
    </source>
</evidence>
<dbReference type="PROSITE" id="PS51462">
    <property type="entry name" value="NUDIX"/>
    <property type="match status" value="1"/>
</dbReference>
<dbReference type="GO" id="GO:0010945">
    <property type="term" value="F:coenzyme A diphosphatase activity"/>
    <property type="evidence" value="ECO:0007669"/>
    <property type="project" value="InterPro"/>
</dbReference>
<dbReference type="PANTHER" id="PTHR12992">
    <property type="entry name" value="NUDIX HYDROLASE"/>
    <property type="match status" value="1"/>
</dbReference>
<dbReference type="EMBL" id="BOQE01000001">
    <property type="protein sequence ID" value="GIM45053.1"/>
    <property type="molecule type" value="Genomic_DNA"/>
</dbReference>
<evidence type="ECO:0000256" key="6">
    <source>
        <dbReference type="ARBA" id="ARBA00023211"/>
    </source>
</evidence>
<accession>A0AAV4LB91</accession>
<dbReference type="Proteomes" id="UP001057291">
    <property type="component" value="Unassembled WGS sequence"/>
</dbReference>
<protein>
    <recommendedName>
        <fullName evidence="7">Nudix hydrolase domain-containing protein</fullName>
    </recommendedName>
</protein>
<dbReference type="InterPro" id="IPR045121">
    <property type="entry name" value="CoAse"/>
</dbReference>
<proteinExistence type="predicted"/>
<dbReference type="InterPro" id="IPR000086">
    <property type="entry name" value="NUDIX_hydrolase_dom"/>
</dbReference>
<dbReference type="Pfam" id="PF00293">
    <property type="entry name" value="NUDIX"/>
    <property type="match status" value="1"/>
</dbReference>
<gene>
    <name evidence="8" type="ORF">DNHGIG_06020</name>
</gene>
<dbReference type="GO" id="GO:0046872">
    <property type="term" value="F:metal ion binding"/>
    <property type="evidence" value="ECO:0007669"/>
    <property type="project" value="UniProtKB-KW"/>
</dbReference>
<reference evidence="8" key="1">
    <citation type="journal article" date="2023" name="Int. J. Syst. Evol. Microbiol.">
        <title>Collibacillus ludicampi gen. nov., sp. nov., a new soil bacterium of the family Alicyclobacillaceae.</title>
        <authorList>
            <person name="Jojima T."/>
            <person name="Ioku Y."/>
            <person name="Fukuta Y."/>
            <person name="Shirasaka N."/>
            <person name="Matsumura Y."/>
            <person name="Mori M."/>
        </authorList>
    </citation>
    <scope>NUCLEOTIDE SEQUENCE</scope>
    <source>
        <strain evidence="8">TP075</strain>
    </source>
</reference>
<evidence type="ECO:0000256" key="3">
    <source>
        <dbReference type="ARBA" id="ARBA00022723"/>
    </source>
</evidence>
<keyword evidence="5" id="KW-0460">Magnesium</keyword>
<evidence type="ECO:0000256" key="5">
    <source>
        <dbReference type="ARBA" id="ARBA00022842"/>
    </source>
</evidence>
<sequence length="147" mass="16936">MDPGDRSAEETAIRETSEELGIERGLIKVIGALDILVTPFQEMIHPYVCTIAEHAILTPNPDEVEEVFYVPLHVLKQESFERHDVYLKVEPPEDFPFERIPRGKYYNWSKGTMPEYFVSYQGRTIWGLTARILHNFLEIAGGEIRDA</sequence>
<keyword evidence="3" id="KW-0479">Metal-binding</keyword>
<dbReference type="AlphaFoldDB" id="A0AAV4LB91"/>
<keyword evidence="9" id="KW-1185">Reference proteome</keyword>
<dbReference type="Gene3D" id="3.90.79.10">
    <property type="entry name" value="Nucleoside Triphosphate Pyrophosphohydrolase"/>
    <property type="match status" value="1"/>
</dbReference>
<comment type="caution">
    <text evidence="8">The sequence shown here is derived from an EMBL/GenBank/DDBJ whole genome shotgun (WGS) entry which is preliminary data.</text>
</comment>
<evidence type="ECO:0000256" key="4">
    <source>
        <dbReference type="ARBA" id="ARBA00022801"/>
    </source>
</evidence>
<dbReference type="InterPro" id="IPR015797">
    <property type="entry name" value="NUDIX_hydrolase-like_dom_sf"/>
</dbReference>
<evidence type="ECO:0000256" key="2">
    <source>
        <dbReference type="ARBA" id="ARBA00001946"/>
    </source>
</evidence>
<organism evidence="8 9">
    <name type="scientific">Collibacillus ludicampi</name>
    <dbReference type="NCBI Taxonomy" id="2771369"/>
    <lineage>
        <taxon>Bacteria</taxon>
        <taxon>Bacillati</taxon>
        <taxon>Bacillota</taxon>
        <taxon>Bacilli</taxon>
        <taxon>Bacillales</taxon>
        <taxon>Alicyclobacillaceae</taxon>
        <taxon>Collibacillus</taxon>
    </lineage>
</organism>
<dbReference type="CDD" id="cd03426">
    <property type="entry name" value="NUDIX_CoAse_Nudt7"/>
    <property type="match status" value="1"/>
</dbReference>
<evidence type="ECO:0000313" key="8">
    <source>
        <dbReference type="EMBL" id="GIM45053.1"/>
    </source>
</evidence>
<comment type="cofactor">
    <cofactor evidence="1">
        <name>Mn(2+)</name>
        <dbReference type="ChEBI" id="CHEBI:29035"/>
    </cofactor>
</comment>
<keyword evidence="4" id="KW-0378">Hydrolase</keyword>
<dbReference type="SUPFAM" id="SSF55811">
    <property type="entry name" value="Nudix"/>
    <property type="match status" value="1"/>
</dbReference>
<keyword evidence="6" id="KW-0464">Manganese</keyword>
<feature type="domain" description="Nudix hydrolase" evidence="7">
    <location>
        <begin position="1"/>
        <end position="91"/>
    </location>
</feature>
<name>A0AAV4LB91_9BACL</name>
<dbReference type="PANTHER" id="PTHR12992:SF11">
    <property type="entry name" value="MITOCHONDRIAL COENZYME A DIPHOSPHATASE NUDT8"/>
    <property type="match status" value="1"/>
</dbReference>
<evidence type="ECO:0000256" key="1">
    <source>
        <dbReference type="ARBA" id="ARBA00001936"/>
    </source>
</evidence>
<comment type="cofactor">
    <cofactor evidence="2">
        <name>Mg(2+)</name>
        <dbReference type="ChEBI" id="CHEBI:18420"/>
    </cofactor>
</comment>
<evidence type="ECO:0000259" key="7">
    <source>
        <dbReference type="PROSITE" id="PS51462"/>
    </source>
</evidence>